<keyword evidence="2" id="KW-1185">Reference proteome</keyword>
<proteinExistence type="predicted"/>
<dbReference type="Proteomes" id="UP001158576">
    <property type="component" value="Chromosome 2"/>
</dbReference>
<reference evidence="1 2" key="1">
    <citation type="submission" date="2021-04" db="EMBL/GenBank/DDBJ databases">
        <authorList>
            <person name="Bliznina A."/>
        </authorList>
    </citation>
    <scope>NUCLEOTIDE SEQUENCE [LARGE SCALE GENOMIC DNA]</scope>
</reference>
<accession>A0ABN7T8Q0</accession>
<protein>
    <submittedName>
        <fullName evidence="1">Oidioi.mRNA.OKI2018_I69.chr2.g6718.t1.cds</fullName>
    </submittedName>
</protein>
<organism evidence="1 2">
    <name type="scientific">Oikopleura dioica</name>
    <name type="common">Tunicate</name>
    <dbReference type="NCBI Taxonomy" id="34765"/>
    <lineage>
        <taxon>Eukaryota</taxon>
        <taxon>Metazoa</taxon>
        <taxon>Chordata</taxon>
        <taxon>Tunicata</taxon>
        <taxon>Appendicularia</taxon>
        <taxon>Copelata</taxon>
        <taxon>Oikopleuridae</taxon>
        <taxon>Oikopleura</taxon>
    </lineage>
</organism>
<evidence type="ECO:0000313" key="1">
    <source>
        <dbReference type="EMBL" id="CAG5112508.1"/>
    </source>
</evidence>
<sequence>MSWLKRATTVEEEIDQLEASKAWPNSITFPSQPLSSIAWSCENFIAVAAENGLEVIHLDSHVIKKKASVHKAEVPPRPEVIPFELENFSELLHKFHRKALYKAAHFPNEFSWHSKAIYDPSFFFHQIKLERLKTMAKTKELQANPTLQIDSINFPQTVKFWPDHPSSSPPIGGSIMFVQTKDHRLLCYRFCEANPPYWDVMAELTEVVRKKKIAEYEMYNPNIHTQADSYDFKDPDIDNAGMQFYALISSLNLIDFCFLNACNDGELSVIMLFQDGSVFEVGVNITTYHVTVKNCLLLITGKDGVIPKGIARVKAMSSIPLYLVWSSDGEVYLLESSGNGLKLCSSAKFSDYETHCVSSVLDRNEKLRIFAGRINLIESFMVDINGDDILINKNSYSKISSTNTLGFMRIDAKLISGTVRCTAVSQDGLITTVELTGQGYLQNFGALKQVEKPVDSRIVSTAFSPHSTTLCVGFKKSTIVHKVCDKGVAVINWFPIMDDSEFEPELAKVITSVSFKEEMLPSIVDFVLPMKRINSTFYEIQRCLQNSNMDTLCYFLNKTLLSNETGEMEFGNGSILSANCSFCDLEYEIVTLPDQQREEERIPCLRCKMPKPFVRSFNETPTLAVMS</sequence>
<evidence type="ECO:0000313" key="2">
    <source>
        <dbReference type="Proteomes" id="UP001158576"/>
    </source>
</evidence>
<gene>
    <name evidence="1" type="ORF">OKIOD_LOCUS15483</name>
</gene>
<dbReference type="EMBL" id="OU015567">
    <property type="protein sequence ID" value="CAG5112508.1"/>
    <property type="molecule type" value="Genomic_DNA"/>
</dbReference>
<name>A0ABN7T8Q0_OIKDI</name>